<dbReference type="STRING" id="411471.SUBVAR_06946"/>
<dbReference type="PANTHER" id="PTHR42798">
    <property type="entry name" value="LIPOPROTEIN-RELEASING SYSTEM ATP-BINDING PROTEIN LOLD"/>
    <property type="match status" value="1"/>
</dbReference>
<protein>
    <submittedName>
        <fullName evidence="6">ABC transporter, ATP-binding protein</fullName>
    </submittedName>
</protein>
<dbReference type="InterPro" id="IPR003439">
    <property type="entry name" value="ABC_transporter-like_ATP-bd"/>
</dbReference>
<evidence type="ECO:0000256" key="3">
    <source>
        <dbReference type="ARBA" id="ARBA00022741"/>
    </source>
</evidence>
<accession>D1PRB7</accession>
<dbReference type="AlphaFoldDB" id="D1PRB7"/>
<dbReference type="PROSITE" id="PS00211">
    <property type="entry name" value="ABC_TRANSPORTER_1"/>
    <property type="match status" value="1"/>
</dbReference>
<evidence type="ECO:0000256" key="4">
    <source>
        <dbReference type="ARBA" id="ARBA00022840"/>
    </source>
</evidence>
<dbReference type="Pfam" id="PF00005">
    <property type="entry name" value="ABC_tran"/>
    <property type="match status" value="1"/>
</dbReference>
<feature type="domain" description="ABC transporter" evidence="5">
    <location>
        <begin position="5"/>
        <end position="244"/>
    </location>
</feature>
<evidence type="ECO:0000259" key="5">
    <source>
        <dbReference type="PROSITE" id="PS50893"/>
    </source>
</evidence>
<keyword evidence="2" id="KW-0813">Transport</keyword>
<dbReference type="InterPro" id="IPR027417">
    <property type="entry name" value="P-loop_NTPase"/>
</dbReference>
<gene>
    <name evidence="6" type="ORF">SUBVAR_06946</name>
</gene>
<keyword evidence="7" id="KW-1185">Reference proteome</keyword>
<proteinExistence type="inferred from homology"/>
<dbReference type="SUPFAM" id="SSF52540">
    <property type="entry name" value="P-loop containing nucleoside triphosphate hydrolases"/>
    <property type="match status" value="1"/>
</dbReference>
<dbReference type="PROSITE" id="PS50893">
    <property type="entry name" value="ABC_TRANSPORTER_2"/>
    <property type="match status" value="1"/>
</dbReference>
<comment type="similarity">
    <text evidence="1">Belongs to the ABC transporter superfamily.</text>
</comment>
<keyword evidence="4 6" id="KW-0067">ATP-binding</keyword>
<organism evidence="6 7">
    <name type="scientific">Subdoligranulum variabile DSM 15176</name>
    <dbReference type="NCBI Taxonomy" id="411471"/>
    <lineage>
        <taxon>Bacteria</taxon>
        <taxon>Bacillati</taxon>
        <taxon>Bacillota</taxon>
        <taxon>Clostridia</taxon>
        <taxon>Eubacteriales</taxon>
        <taxon>Oscillospiraceae</taxon>
        <taxon>Subdoligranulum</taxon>
    </lineage>
</organism>
<evidence type="ECO:0000256" key="2">
    <source>
        <dbReference type="ARBA" id="ARBA00022448"/>
    </source>
</evidence>
<dbReference type="InterPro" id="IPR003593">
    <property type="entry name" value="AAA+_ATPase"/>
</dbReference>
<dbReference type="GO" id="GO:0016887">
    <property type="term" value="F:ATP hydrolysis activity"/>
    <property type="evidence" value="ECO:0007669"/>
    <property type="project" value="InterPro"/>
</dbReference>
<evidence type="ECO:0000313" key="7">
    <source>
        <dbReference type="Proteomes" id="UP000003438"/>
    </source>
</evidence>
<sequence length="264" mass="29016">MAPIIRTEKLRKVYAVGKERVVALNDVDLAIEKGEFCCIVGQSGSGKSTLLNMLAGLEKPTRGKVFIGKHEISAMTETELARFRQAHLGFIFQSYNLLPTMTAAENVALPLLFKGVDKATRMRLARKELKNMGLLGRANHLPTEMSGGQQQRVGIARAFVSSPKVIFADEPTGNLDSMTSKQVLYRMLEMSKHQKVTFVMVTHEPELAQCADRIVTILDGKVQSSVVQDDETKQKYRDELFADMDGNLDIGGAASKETPAAAQS</sequence>
<reference evidence="6" key="1">
    <citation type="submission" date="2009-12" db="EMBL/GenBank/DDBJ databases">
        <authorList>
            <person name="Weinstock G."/>
            <person name="Sodergren E."/>
            <person name="Clifton S."/>
            <person name="Fulton L."/>
            <person name="Fulton B."/>
            <person name="Courtney L."/>
            <person name="Fronick C."/>
            <person name="Harrison M."/>
            <person name="Strong C."/>
            <person name="Farmer C."/>
            <person name="Delahaunty K."/>
            <person name="Markovic C."/>
            <person name="Hall O."/>
            <person name="Minx P."/>
            <person name="Tomlinson C."/>
            <person name="Mitreva M."/>
            <person name="Nelson J."/>
            <person name="Hou S."/>
            <person name="Wollam A."/>
            <person name="Pepin K.H."/>
            <person name="Johnson M."/>
            <person name="Bhonagiri V."/>
            <person name="Nash W.E."/>
            <person name="Warren W."/>
            <person name="Chinwalla A."/>
            <person name="Mardis E.R."/>
            <person name="Wilson R.K."/>
        </authorList>
    </citation>
    <scope>NUCLEOTIDE SEQUENCE [LARGE SCALE GENOMIC DNA]</scope>
    <source>
        <strain evidence="6">DSM 15176</strain>
    </source>
</reference>
<dbReference type="GO" id="GO:0022857">
    <property type="term" value="F:transmembrane transporter activity"/>
    <property type="evidence" value="ECO:0007669"/>
    <property type="project" value="UniProtKB-ARBA"/>
</dbReference>
<dbReference type="GO" id="GO:0098796">
    <property type="term" value="C:membrane protein complex"/>
    <property type="evidence" value="ECO:0007669"/>
    <property type="project" value="UniProtKB-ARBA"/>
</dbReference>
<dbReference type="GO" id="GO:0005524">
    <property type="term" value="F:ATP binding"/>
    <property type="evidence" value="ECO:0007669"/>
    <property type="project" value="UniProtKB-KW"/>
</dbReference>
<comment type="caution">
    <text evidence="6">The sequence shown here is derived from an EMBL/GenBank/DDBJ whole genome shotgun (WGS) entry which is preliminary data.</text>
</comment>
<evidence type="ECO:0000256" key="1">
    <source>
        <dbReference type="ARBA" id="ARBA00005417"/>
    </source>
</evidence>
<dbReference type="EMBL" id="ACBY02000057">
    <property type="protein sequence ID" value="EFB74760.1"/>
    <property type="molecule type" value="Genomic_DNA"/>
</dbReference>
<dbReference type="InterPro" id="IPR017871">
    <property type="entry name" value="ABC_transporter-like_CS"/>
</dbReference>
<dbReference type="HOGENOM" id="CLU_000604_1_22_9"/>
<dbReference type="FunFam" id="3.40.50.300:FF:000032">
    <property type="entry name" value="Export ABC transporter ATP-binding protein"/>
    <property type="match status" value="1"/>
</dbReference>
<dbReference type="Proteomes" id="UP000003438">
    <property type="component" value="Unassembled WGS sequence"/>
</dbReference>
<name>D1PRB7_9FIRM</name>
<dbReference type="RefSeq" id="WP_007048295.1">
    <property type="nucleotide sequence ID" value="NZ_GG704771.1"/>
</dbReference>
<dbReference type="CDD" id="cd03255">
    <property type="entry name" value="ABC_MJ0796_LolCDE_FtsE"/>
    <property type="match status" value="1"/>
</dbReference>
<evidence type="ECO:0000313" key="6">
    <source>
        <dbReference type="EMBL" id="EFB74760.1"/>
    </source>
</evidence>
<dbReference type="eggNOG" id="COG1136">
    <property type="taxonomic scope" value="Bacteria"/>
</dbReference>
<dbReference type="SMART" id="SM00382">
    <property type="entry name" value="AAA"/>
    <property type="match status" value="1"/>
</dbReference>
<dbReference type="Gene3D" id="3.40.50.300">
    <property type="entry name" value="P-loop containing nucleotide triphosphate hydrolases"/>
    <property type="match status" value="1"/>
</dbReference>
<keyword evidence="3" id="KW-0547">Nucleotide-binding</keyword>
<dbReference type="OrthoDB" id="9802264at2"/>
<dbReference type="InterPro" id="IPR017911">
    <property type="entry name" value="MacB-like_ATP-bd"/>
</dbReference>
<dbReference type="PANTHER" id="PTHR42798:SF7">
    <property type="entry name" value="ALPHA-D-RIBOSE 1-METHYLPHOSPHONATE 5-TRIPHOSPHATE SYNTHASE SUBUNIT PHNL"/>
    <property type="match status" value="1"/>
</dbReference>